<name>M2B0X7_9BACT</name>
<proteinExistence type="predicted"/>
<dbReference type="PATRIC" id="fig|1263867.3.peg.760"/>
<dbReference type="Proteomes" id="UP000011529">
    <property type="component" value="Unassembled WGS sequence"/>
</dbReference>
<dbReference type="Gene3D" id="3.40.720.10">
    <property type="entry name" value="Alkaline Phosphatase, subunit A"/>
    <property type="match status" value="1"/>
</dbReference>
<accession>M2B0X7</accession>
<reference evidence="1" key="1">
    <citation type="submission" date="2012-11" db="EMBL/GenBank/DDBJ databases">
        <title>Permanent draft genomes of Rhodopirellula europaea strain SH398 and 6C.</title>
        <authorList>
            <person name="Richter M."/>
            <person name="Richter-Heitmann T."/>
            <person name="Frank C."/>
            <person name="Harder J."/>
            <person name="Glockner F.O."/>
        </authorList>
    </citation>
    <scope>NUCLEOTIDE SEQUENCE</scope>
    <source>
        <strain evidence="1">6C</strain>
    </source>
</reference>
<evidence type="ECO:0000313" key="1">
    <source>
        <dbReference type="EMBL" id="EMB18552.1"/>
    </source>
</evidence>
<protein>
    <submittedName>
        <fullName evidence="1">Uncharacterized protein</fullName>
    </submittedName>
</protein>
<gene>
    <name evidence="1" type="ORF">RE6C_00710</name>
</gene>
<dbReference type="EMBL" id="ANMO01000036">
    <property type="protein sequence ID" value="EMB18552.1"/>
    <property type="molecule type" value="Genomic_DNA"/>
</dbReference>
<dbReference type="AlphaFoldDB" id="M2B0X7"/>
<comment type="caution">
    <text evidence="1">The sequence shown here is derived from an EMBL/GenBank/DDBJ whole genome shotgun (WGS) entry which is preliminary data.</text>
</comment>
<organism evidence="1 2">
    <name type="scientific">Rhodopirellula europaea 6C</name>
    <dbReference type="NCBI Taxonomy" id="1263867"/>
    <lineage>
        <taxon>Bacteria</taxon>
        <taxon>Pseudomonadati</taxon>
        <taxon>Planctomycetota</taxon>
        <taxon>Planctomycetia</taxon>
        <taxon>Pirellulales</taxon>
        <taxon>Pirellulaceae</taxon>
        <taxon>Rhodopirellula</taxon>
    </lineage>
</organism>
<sequence length="92" mass="10248">MDQVAAKSKRDEYRIQSLLRHLLMSDPMLTAEKPNIVLLFTNNWAWNGSPIAMDDSMPNVERLAREGMKFTNANASPQCSPSGVCLQTGHLS</sequence>
<dbReference type="SUPFAM" id="SSF53649">
    <property type="entry name" value="Alkaline phosphatase-like"/>
    <property type="match status" value="1"/>
</dbReference>
<dbReference type="InterPro" id="IPR017850">
    <property type="entry name" value="Alkaline_phosphatase_core_sf"/>
</dbReference>
<keyword evidence="2" id="KW-1185">Reference proteome</keyword>
<reference evidence="1" key="2">
    <citation type="journal article" date="2013" name="Mar. Genomics">
        <title>Expression of sulfatases in Rhodopirellula baltica and the diversity of sulfatases in the genus Rhodopirellula.</title>
        <authorList>
            <person name="Wegner C.E."/>
            <person name="Richter-Heitmann T."/>
            <person name="Klindworth A."/>
            <person name="Klockow C."/>
            <person name="Richter M."/>
            <person name="Achstetter T."/>
            <person name="Glockner F.O."/>
            <person name="Harder J."/>
        </authorList>
    </citation>
    <scope>NUCLEOTIDE SEQUENCE [LARGE SCALE GENOMIC DNA]</scope>
    <source>
        <strain evidence="1">6C</strain>
    </source>
</reference>
<evidence type="ECO:0000313" key="2">
    <source>
        <dbReference type="Proteomes" id="UP000011529"/>
    </source>
</evidence>